<dbReference type="PATRIC" id="fig|291169.3.peg.1718"/>
<evidence type="ECO:0000256" key="2">
    <source>
        <dbReference type="SAM" id="SignalP"/>
    </source>
</evidence>
<evidence type="ECO:0000256" key="1">
    <source>
        <dbReference type="ARBA" id="ARBA00022729"/>
    </source>
</evidence>
<reference evidence="3 4" key="1">
    <citation type="submission" date="2016-07" db="EMBL/GenBank/DDBJ databases">
        <title>Draft Genome Sequence of Methylophaga muralis Bur 1.</title>
        <authorList>
            <person name="Vasilenko O.V."/>
            <person name="Doronina N.V."/>
            <person name="Shmareva M.N."/>
            <person name="Tarlachkov S.V."/>
            <person name="Mustakhimov I."/>
            <person name="Trotsenko Y.A."/>
        </authorList>
    </citation>
    <scope>NUCLEOTIDE SEQUENCE [LARGE SCALE GENOMIC DNA]</scope>
    <source>
        <strain evidence="3 4">Bur 1</strain>
    </source>
</reference>
<protein>
    <submittedName>
        <fullName evidence="3">Phosphoglycerate transport regulatory protein PgtC</fullName>
    </submittedName>
</protein>
<dbReference type="STRING" id="291169.A9E74_01708"/>
<dbReference type="AlphaFoldDB" id="A0A1E3GR68"/>
<dbReference type="PANTHER" id="PTHR30006:SF24">
    <property type="entry name" value="SLL0237 PROTEIN"/>
    <property type="match status" value="1"/>
</dbReference>
<dbReference type="PANTHER" id="PTHR30006">
    <property type="entry name" value="THIAMINE-BINDING PERIPLASMIC PROTEIN-RELATED"/>
    <property type="match status" value="1"/>
</dbReference>
<proteinExistence type="predicted"/>
<feature type="chain" id="PRO_5009128583" evidence="2">
    <location>
        <begin position="23"/>
        <end position="429"/>
    </location>
</feature>
<dbReference type="Proteomes" id="UP000094379">
    <property type="component" value="Unassembled WGS sequence"/>
</dbReference>
<organism evidence="3 4">
    <name type="scientific">Methylophaga muralis</name>
    <dbReference type="NCBI Taxonomy" id="291169"/>
    <lineage>
        <taxon>Bacteria</taxon>
        <taxon>Pseudomonadati</taxon>
        <taxon>Pseudomonadota</taxon>
        <taxon>Gammaproteobacteria</taxon>
        <taxon>Thiotrichales</taxon>
        <taxon>Piscirickettsiaceae</taxon>
        <taxon>Methylophaga</taxon>
    </lineage>
</organism>
<keyword evidence="1 2" id="KW-0732">Signal</keyword>
<sequence>MMKSLLTCTLACLLLFSGVAKAVTLNVMTSYPQPVVMVMQQAFEEAHPDIELNILWRRPHDALSVLLQEESENVDVIWMPSVRTFLSLKAHGKLAQFKQNRTGLPVLLGDTAISDPQGYFIATEIAGYGLFFEPEKLKQAGLAVPNQWQDLLAAEWQDNIALPIPSEVSFAHMLIDQLLQAEGWQTGWNQWQQIAANSHLMGRGGMFTTEAVLAGQAKVAFTMDFFAASSIANGANGKFIYPKQTAFNPAHVGILSAATQPEAANTFVDFIVSEQGQSLLLHPDLRKLPVRPSVYSQAPKMQNPFAGYIRHQYDYQTGLQRREYNAVVFDAAITLHHDKLKQAWQQWHQLQQNADADQQAALAEIKTVLQQWPVEEPAMDNDVLQDCAQRHDDVKKQQNCEAFKSELAQSFERQYDKALNMLAQLTTKS</sequence>
<dbReference type="Pfam" id="PF13343">
    <property type="entry name" value="SBP_bac_6"/>
    <property type="match status" value="1"/>
</dbReference>
<feature type="signal peptide" evidence="2">
    <location>
        <begin position="1"/>
        <end position="22"/>
    </location>
</feature>
<gene>
    <name evidence="3" type="primary">pgtC</name>
    <name evidence="3" type="ORF">A9E74_01708</name>
</gene>
<keyword evidence="4" id="KW-1185">Reference proteome</keyword>
<evidence type="ECO:0000313" key="3">
    <source>
        <dbReference type="EMBL" id="ODN66539.1"/>
    </source>
</evidence>
<accession>A0A1E3GR68</accession>
<dbReference type="Gene3D" id="3.40.190.10">
    <property type="entry name" value="Periplasmic binding protein-like II"/>
    <property type="match status" value="2"/>
</dbReference>
<name>A0A1E3GR68_9GAMM</name>
<dbReference type="EMBL" id="MCRI01000017">
    <property type="protein sequence ID" value="ODN66539.1"/>
    <property type="molecule type" value="Genomic_DNA"/>
</dbReference>
<comment type="caution">
    <text evidence="3">The sequence shown here is derived from an EMBL/GenBank/DDBJ whole genome shotgun (WGS) entry which is preliminary data.</text>
</comment>
<dbReference type="SUPFAM" id="SSF53850">
    <property type="entry name" value="Periplasmic binding protein-like II"/>
    <property type="match status" value="1"/>
</dbReference>
<evidence type="ECO:0000313" key="4">
    <source>
        <dbReference type="Proteomes" id="UP000094379"/>
    </source>
</evidence>